<feature type="site" description="Interaction with DNA substrate" evidence="7">
    <location>
        <position position="261"/>
    </location>
</feature>
<dbReference type="GO" id="GO:0046872">
    <property type="term" value="F:metal ion binding"/>
    <property type="evidence" value="ECO:0007669"/>
    <property type="project" value="UniProtKB-KW"/>
</dbReference>
<name>A0AAV3TXB1_9ALTE</name>
<gene>
    <name evidence="9" type="primary">xthA</name>
    <name evidence="9" type="ORF">GCM10025791_04770</name>
</gene>
<evidence type="ECO:0000256" key="4">
    <source>
        <dbReference type="ARBA" id="ARBA00022842"/>
    </source>
</evidence>
<feature type="binding site" evidence="6">
    <location>
        <position position="151"/>
    </location>
    <ligand>
        <name>Mg(2+)</name>
        <dbReference type="ChEBI" id="CHEBI:18420"/>
        <label>1</label>
    </ligand>
</feature>
<dbReference type="InterPro" id="IPR005135">
    <property type="entry name" value="Endo/exonuclease/phosphatase"/>
</dbReference>
<evidence type="ECO:0000256" key="1">
    <source>
        <dbReference type="ARBA" id="ARBA00007092"/>
    </source>
</evidence>
<feature type="binding site" evidence="6">
    <location>
        <position position="34"/>
    </location>
    <ligand>
        <name>Mg(2+)</name>
        <dbReference type="ChEBI" id="CHEBI:18420"/>
        <label>1</label>
    </ligand>
</feature>
<dbReference type="NCBIfam" id="TIGR00633">
    <property type="entry name" value="xth"/>
    <property type="match status" value="1"/>
</dbReference>
<comment type="similarity">
    <text evidence="1">Belongs to the DNA repair enzymes AP/ExoA family.</text>
</comment>
<feature type="binding site" evidence="6">
    <location>
        <position position="153"/>
    </location>
    <ligand>
        <name>Mg(2+)</name>
        <dbReference type="ChEBI" id="CHEBI:18420"/>
        <label>1</label>
    </ligand>
</feature>
<evidence type="ECO:0000256" key="3">
    <source>
        <dbReference type="ARBA" id="ARBA00022801"/>
    </source>
</evidence>
<feature type="active site" description="Proton acceptor" evidence="5">
    <location>
        <position position="261"/>
    </location>
</feature>
<feature type="binding site" evidence="6">
    <location>
        <position position="261"/>
    </location>
    <ligand>
        <name>Mg(2+)</name>
        <dbReference type="ChEBI" id="CHEBI:18420"/>
        <label>1</label>
    </ligand>
</feature>
<dbReference type="RefSeq" id="WP_345416479.1">
    <property type="nucleotide sequence ID" value="NZ_AP031496.1"/>
</dbReference>
<dbReference type="EMBL" id="BAABLX010000004">
    <property type="protein sequence ID" value="GAA4931629.1"/>
    <property type="molecule type" value="Genomic_DNA"/>
</dbReference>
<dbReference type="NCBIfam" id="NF008733">
    <property type="entry name" value="PRK11756.1"/>
    <property type="match status" value="1"/>
</dbReference>
<evidence type="ECO:0000313" key="10">
    <source>
        <dbReference type="Proteomes" id="UP001409585"/>
    </source>
</evidence>
<evidence type="ECO:0000256" key="7">
    <source>
        <dbReference type="PIRSR" id="PIRSR604808-3"/>
    </source>
</evidence>
<feature type="site" description="Transition state stabilizer" evidence="7">
    <location>
        <position position="153"/>
    </location>
</feature>
<dbReference type="GO" id="GO:0006281">
    <property type="term" value="P:DNA repair"/>
    <property type="evidence" value="ECO:0007669"/>
    <property type="project" value="InterPro"/>
</dbReference>
<keyword evidence="4 6" id="KW-0460">Magnesium</keyword>
<feature type="site" description="Important for catalytic activity" evidence="7">
    <location>
        <position position="231"/>
    </location>
</feature>
<keyword evidence="3" id="KW-0378">Hydrolase</keyword>
<feature type="active site" evidence="5">
    <location>
        <position position="109"/>
    </location>
</feature>
<dbReference type="Pfam" id="PF03372">
    <property type="entry name" value="Exo_endo_phos"/>
    <property type="match status" value="1"/>
</dbReference>
<reference evidence="10" key="1">
    <citation type="journal article" date="2019" name="Int. J. Syst. Evol. Microbiol.">
        <title>The Global Catalogue of Microorganisms (GCM) 10K type strain sequencing project: providing services to taxonomists for standard genome sequencing and annotation.</title>
        <authorList>
            <consortium name="The Broad Institute Genomics Platform"/>
            <consortium name="The Broad Institute Genome Sequencing Center for Infectious Disease"/>
            <person name="Wu L."/>
            <person name="Ma J."/>
        </authorList>
    </citation>
    <scope>NUCLEOTIDE SEQUENCE [LARGE SCALE GENOMIC DNA]</scope>
    <source>
        <strain evidence="10">JCM 19134</strain>
    </source>
</reference>
<dbReference type="InterPro" id="IPR037493">
    <property type="entry name" value="ExoIII-like"/>
</dbReference>
<proteinExistence type="inferred from homology"/>
<dbReference type="CDD" id="cd09086">
    <property type="entry name" value="ExoIII-like_AP-endo"/>
    <property type="match status" value="1"/>
</dbReference>
<evidence type="ECO:0000259" key="8">
    <source>
        <dbReference type="Pfam" id="PF03372"/>
    </source>
</evidence>
<evidence type="ECO:0000256" key="6">
    <source>
        <dbReference type="PIRSR" id="PIRSR604808-2"/>
    </source>
</evidence>
<dbReference type="PANTHER" id="PTHR43250">
    <property type="entry name" value="EXODEOXYRIBONUCLEASE III"/>
    <property type="match status" value="1"/>
</dbReference>
<comment type="cofactor">
    <cofactor evidence="6">
        <name>Mg(2+)</name>
        <dbReference type="ChEBI" id="CHEBI:18420"/>
    </cofactor>
    <cofactor evidence="6">
        <name>Mn(2+)</name>
        <dbReference type="ChEBI" id="CHEBI:29035"/>
    </cofactor>
    <text evidence="6">Probably binds two magnesium or manganese ions per subunit.</text>
</comment>
<evidence type="ECO:0000313" key="9">
    <source>
        <dbReference type="EMBL" id="GAA4931629.1"/>
    </source>
</evidence>
<sequence length="274" mass="31541">MKFVSFNVNSVRARLHQLSAVIEQHQPEVIGLQETKVSDEEFPLTEITEMGYHAVYHGQKTHYGVALLTKVAPLQSCKGFTSDTEDSQRRLVSVDIPTSAGTVTVINGYFPQGENREHPTKFPNKTAFYQDLQNRLETERSPDDHLVVMGDMNISPQDIDIGIGEDNRKRWLRTGKCSFLPEEREWLQKVYDWGLTDTFRYKHPDESQTFSWFDYRSRGFEREPKRGLRIDLILATQSLLETLVDAGVDYDIRGMEKPSDHAPIWAKFDLQSSL</sequence>
<feature type="binding site" evidence="6">
    <location>
        <position position="260"/>
    </location>
    <ligand>
        <name>Mg(2+)</name>
        <dbReference type="ChEBI" id="CHEBI:18420"/>
        <label>1</label>
    </ligand>
</feature>
<accession>A0AAV3TXB1</accession>
<dbReference type="AlphaFoldDB" id="A0AAV3TXB1"/>
<keyword evidence="6" id="KW-0464">Manganese</keyword>
<dbReference type="SUPFAM" id="SSF56219">
    <property type="entry name" value="DNase I-like"/>
    <property type="match status" value="1"/>
</dbReference>
<dbReference type="Gene3D" id="3.60.10.10">
    <property type="entry name" value="Endonuclease/exonuclease/phosphatase"/>
    <property type="match status" value="1"/>
</dbReference>
<feature type="binding site" evidence="6">
    <location>
        <position position="7"/>
    </location>
    <ligand>
        <name>Mg(2+)</name>
        <dbReference type="ChEBI" id="CHEBI:18420"/>
        <label>1</label>
    </ligand>
</feature>
<keyword evidence="2 6" id="KW-0479">Metal-binding</keyword>
<dbReference type="PANTHER" id="PTHR43250:SF2">
    <property type="entry name" value="EXODEOXYRIBONUCLEASE III"/>
    <property type="match status" value="1"/>
</dbReference>
<dbReference type="Proteomes" id="UP001409585">
    <property type="component" value="Unassembled WGS sequence"/>
</dbReference>
<feature type="domain" description="Endonuclease/exonuclease/phosphatase" evidence="8">
    <location>
        <begin position="4"/>
        <end position="261"/>
    </location>
</feature>
<organism evidence="9 10">
    <name type="scientific">Halioxenophilus aromaticivorans</name>
    <dbReference type="NCBI Taxonomy" id="1306992"/>
    <lineage>
        <taxon>Bacteria</taxon>
        <taxon>Pseudomonadati</taxon>
        <taxon>Pseudomonadota</taxon>
        <taxon>Gammaproteobacteria</taxon>
        <taxon>Alteromonadales</taxon>
        <taxon>Alteromonadaceae</taxon>
        <taxon>Halioxenophilus</taxon>
    </lineage>
</organism>
<dbReference type="InterPro" id="IPR004808">
    <property type="entry name" value="AP_endonuc_1"/>
</dbReference>
<feature type="active site" description="Proton donor/acceptor" evidence="5">
    <location>
        <position position="151"/>
    </location>
</feature>
<comment type="caution">
    <text evidence="9">The sequence shown here is derived from an EMBL/GenBank/DDBJ whole genome shotgun (WGS) entry which is preliminary data.</text>
</comment>
<dbReference type="GO" id="GO:0008311">
    <property type="term" value="F:double-stranded DNA 3'-5' DNA exonuclease activity"/>
    <property type="evidence" value="ECO:0007669"/>
    <property type="project" value="InterPro"/>
</dbReference>
<keyword evidence="10" id="KW-1185">Reference proteome</keyword>
<dbReference type="NCBIfam" id="TIGR00195">
    <property type="entry name" value="exoDNase_III"/>
    <property type="match status" value="1"/>
</dbReference>
<evidence type="ECO:0000256" key="5">
    <source>
        <dbReference type="PIRSR" id="PIRSR604808-1"/>
    </source>
</evidence>
<dbReference type="PROSITE" id="PS51435">
    <property type="entry name" value="AP_NUCLEASE_F1_4"/>
    <property type="match status" value="1"/>
</dbReference>
<dbReference type="InterPro" id="IPR036691">
    <property type="entry name" value="Endo/exonu/phosph_ase_sf"/>
</dbReference>
<protein>
    <submittedName>
        <fullName evidence="9">Exodeoxyribonuclease III</fullName>
    </submittedName>
</protein>
<evidence type="ECO:0000256" key="2">
    <source>
        <dbReference type="ARBA" id="ARBA00022723"/>
    </source>
</evidence>